<gene>
    <name evidence="2" type="ORF">VRU49_03560</name>
</gene>
<accession>A0ABU7H089</accession>
<dbReference type="EMBL" id="JAZDQU010000001">
    <property type="protein sequence ID" value="MEE1884492.1"/>
    <property type="molecule type" value="Genomic_DNA"/>
</dbReference>
<feature type="domain" description="DinB-like" evidence="1">
    <location>
        <begin position="48"/>
        <end position="162"/>
    </location>
</feature>
<evidence type="ECO:0000313" key="2">
    <source>
        <dbReference type="EMBL" id="MEE1884492.1"/>
    </source>
</evidence>
<comment type="caution">
    <text evidence="2">The sequence shown here is derived from an EMBL/GenBank/DDBJ whole genome shotgun (WGS) entry which is preliminary data.</text>
</comment>
<dbReference type="Proteomes" id="UP001337681">
    <property type="component" value="Unassembled WGS sequence"/>
</dbReference>
<dbReference type="RefSeq" id="WP_330145406.1">
    <property type="nucleotide sequence ID" value="NZ_JAZDQU010000001.1"/>
</dbReference>
<dbReference type="InterPro" id="IPR034660">
    <property type="entry name" value="DinB/YfiT-like"/>
</dbReference>
<dbReference type="InterPro" id="IPR024775">
    <property type="entry name" value="DinB-like"/>
</dbReference>
<dbReference type="Gene3D" id="1.20.120.450">
    <property type="entry name" value="dinb family like domain"/>
    <property type="match status" value="1"/>
</dbReference>
<dbReference type="Pfam" id="PF12867">
    <property type="entry name" value="DinB_2"/>
    <property type="match status" value="1"/>
</dbReference>
<protein>
    <submittedName>
        <fullName evidence="2">DinB family protein</fullName>
    </submittedName>
</protein>
<evidence type="ECO:0000259" key="1">
    <source>
        <dbReference type="Pfam" id="PF12867"/>
    </source>
</evidence>
<evidence type="ECO:0000313" key="3">
    <source>
        <dbReference type="Proteomes" id="UP001337681"/>
    </source>
</evidence>
<organism evidence="2 3">
    <name type="scientific">Pedobacter flavus</name>
    <dbReference type="NCBI Taxonomy" id="3113906"/>
    <lineage>
        <taxon>Bacteria</taxon>
        <taxon>Pseudomonadati</taxon>
        <taxon>Bacteroidota</taxon>
        <taxon>Sphingobacteriia</taxon>
        <taxon>Sphingobacteriales</taxon>
        <taxon>Sphingobacteriaceae</taxon>
        <taxon>Pedobacter</taxon>
    </lineage>
</organism>
<sequence>MNPPMPHEQSSWSNNYVSLVKSDVLNTLENQATEFPAFIKSIAHLENYAYAHNKWTIKEMLGHIIDVERVFAYRALCIARNEKENLPSMDEDNYVLATDFSRRTLIDLCEEFEALRKANMYLFKSFNDEVLNNIGIAGNNSISVRTLIFVSAGHVIHHINIIKERYLNA</sequence>
<reference evidence="2 3" key="1">
    <citation type="submission" date="2024-01" db="EMBL/GenBank/DDBJ databases">
        <title>Pedobacter sp. nov., isolated from oil-contaminated soil.</title>
        <authorList>
            <person name="Le N.T.T."/>
        </authorList>
    </citation>
    <scope>NUCLEOTIDE SEQUENCE [LARGE SCALE GENOMIC DNA]</scope>
    <source>
        <strain evidence="2 3">VNH31</strain>
    </source>
</reference>
<name>A0ABU7H089_9SPHI</name>
<keyword evidence="3" id="KW-1185">Reference proteome</keyword>
<proteinExistence type="predicted"/>
<dbReference type="SUPFAM" id="SSF109854">
    <property type="entry name" value="DinB/YfiT-like putative metalloenzymes"/>
    <property type="match status" value="1"/>
</dbReference>